<dbReference type="NCBIfam" id="TIGR03347">
    <property type="entry name" value="VI_chp_1"/>
    <property type="match status" value="1"/>
</dbReference>
<dbReference type="PANTHER" id="PTHR35564">
    <property type="match status" value="1"/>
</dbReference>
<sequence length="371" mass="42335">MSSKGWRKNTSITRKLTEAPYEFQFLQAVRLLERSTLFEKQTTQSKIASNPVAKFTPPASESIQFKTNQSLAFASSEINDIQRIDKNSGSSQWQMVVNLMGLTGSMGVLPFHYTELILKRQKQKDSSMEMFFDLFNHRILSLFFQASVKYNLPLHYERNRLHNAEKDKQEPQTRALLSLIGMGTKGLNNRLYTKDESLIYYSGLLTQKVRTSTGLKQILRSHFQIPVEIDQFVGQWQDLVDDVRTKLPDFNNPTGRNVCLGRSAMLGKKGWFAQGKIHIILGPLNKKQLTSFAPGTQALKALNELVRMYVGMENDYEFKIRVKRSDIPDKIQLGSKEPAIMGWNTWLANKPAEFSERNKTVDISVSASRLG</sequence>
<dbReference type="PANTHER" id="PTHR35564:SF4">
    <property type="entry name" value="CYTOPLASMIC PROTEIN"/>
    <property type="match status" value="1"/>
</dbReference>
<organism evidence="1">
    <name type="scientific">hydrothermal vent metagenome</name>
    <dbReference type="NCBI Taxonomy" id="652676"/>
    <lineage>
        <taxon>unclassified sequences</taxon>
        <taxon>metagenomes</taxon>
        <taxon>ecological metagenomes</taxon>
    </lineage>
</organism>
<gene>
    <name evidence="1" type="ORF">MNBD_GAMMA08-549</name>
</gene>
<dbReference type="InterPro" id="IPR010732">
    <property type="entry name" value="T6SS_TssG-like"/>
</dbReference>
<dbReference type="EMBL" id="UOFH01000262">
    <property type="protein sequence ID" value="VAW63950.1"/>
    <property type="molecule type" value="Genomic_DNA"/>
</dbReference>
<protein>
    <submittedName>
        <fullName evidence="1">Uncharacterized protein ImpH/VasB</fullName>
    </submittedName>
</protein>
<dbReference type="AlphaFoldDB" id="A0A3B0XH70"/>
<evidence type="ECO:0000313" key="1">
    <source>
        <dbReference type="EMBL" id="VAW63950.1"/>
    </source>
</evidence>
<dbReference type="Pfam" id="PF06996">
    <property type="entry name" value="T6SS_TssG"/>
    <property type="match status" value="1"/>
</dbReference>
<reference evidence="1" key="1">
    <citation type="submission" date="2018-06" db="EMBL/GenBank/DDBJ databases">
        <authorList>
            <person name="Zhirakovskaya E."/>
        </authorList>
    </citation>
    <scope>NUCLEOTIDE SEQUENCE</scope>
</reference>
<accession>A0A3B0XH70</accession>
<name>A0A3B0XH70_9ZZZZ</name>
<proteinExistence type="predicted"/>